<keyword evidence="3 13" id="KW-0808">Transferase</keyword>
<dbReference type="Pfam" id="PF22608">
    <property type="entry name" value="DNAX_ATPase_lid"/>
    <property type="match status" value="1"/>
</dbReference>
<dbReference type="PANTHER" id="PTHR11669">
    <property type="entry name" value="REPLICATION FACTOR C / DNA POLYMERASE III GAMMA-TAU SUBUNIT"/>
    <property type="match status" value="1"/>
</dbReference>
<keyword evidence="4 13" id="KW-0548">Nucleotidyltransferase</keyword>
<dbReference type="Gene3D" id="3.40.50.300">
    <property type="entry name" value="P-loop containing nucleotide triphosphate hydrolases"/>
    <property type="match status" value="1"/>
</dbReference>
<evidence type="ECO:0000256" key="2">
    <source>
        <dbReference type="ARBA" id="ARBA00012417"/>
    </source>
</evidence>
<protein>
    <recommendedName>
        <fullName evidence="2">DNA-directed DNA polymerase</fullName>
        <ecNumber evidence="2">2.7.7.7</ecNumber>
    </recommendedName>
</protein>
<dbReference type="PANTHER" id="PTHR11669:SF0">
    <property type="entry name" value="PROTEIN STICHEL-LIKE 2"/>
    <property type="match status" value="1"/>
</dbReference>
<dbReference type="GO" id="GO:0003677">
    <property type="term" value="F:DNA binding"/>
    <property type="evidence" value="ECO:0007669"/>
    <property type="project" value="InterPro"/>
</dbReference>
<keyword evidence="8" id="KW-0862">Zinc</keyword>
<comment type="catalytic activity">
    <reaction evidence="11">
        <text>DNA(n) + a 2'-deoxyribonucleoside 5'-triphosphate = DNA(n+1) + diphosphate</text>
        <dbReference type="Rhea" id="RHEA:22508"/>
        <dbReference type="Rhea" id="RHEA-COMP:17339"/>
        <dbReference type="Rhea" id="RHEA-COMP:17340"/>
        <dbReference type="ChEBI" id="CHEBI:33019"/>
        <dbReference type="ChEBI" id="CHEBI:61560"/>
        <dbReference type="ChEBI" id="CHEBI:173112"/>
        <dbReference type="EC" id="2.7.7.7"/>
    </reaction>
</comment>
<dbReference type="GO" id="GO:0003887">
    <property type="term" value="F:DNA-directed DNA polymerase activity"/>
    <property type="evidence" value="ECO:0007669"/>
    <property type="project" value="UniProtKB-KW"/>
</dbReference>
<dbReference type="NCBIfam" id="TIGR02397">
    <property type="entry name" value="dnaX_nterm"/>
    <property type="match status" value="1"/>
</dbReference>
<gene>
    <name evidence="13" type="primary">dnaX</name>
    <name evidence="13" type="ORF">IAB26_12700</name>
</gene>
<dbReference type="InterPro" id="IPR012763">
    <property type="entry name" value="DNA_pol_III_sug/sutau_N"/>
</dbReference>
<organism evidence="13 14">
    <name type="scientific">Candidatus Limivivens merdigallinarum</name>
    <dbReference type="NCBI Taxonomy" id="2840859"/>
    <lineage>
        <taxon>Bacteria</taxon>
        <taxon>Bacillati</taxon>
        <taxon>Bacillota</taxon>
        <taxon>Clostridia</taxon>
        <taxon>Lachnospirales</taxon>
        <taxon>Lachnospiraceae</taxon>
        <taxon>Lachnospiraceae incertae sedis</taxon>
        <taxon>Candidatus Limivivens</taxon>
    </lineage>
</organism>
<dbReference type="Pfam" id="PF13177">
    <property type="entry name" value="DNA_pol3_delta2"/>
    <property type="match status" value="1"/>
</dbReference>
<dbReference type="InterPro" id="IPR022754">
    <property type="entry name" value="DNA_pol_III_gamma-3"/>
</dbReference>
<keyword evidence="6" id="KW-0479">Metal-binding</keyword>
<dbReference type="NCBIfam" id="NF004046">
    <property type="entry name" value="PRK05563.1"/>
    <property type="match status" value="1"/>
</dbReference>
<dbReference type="GO" id="GO:0006261">
    <property type="term" value="P:DNA-templated DNA replication"/>
    <property type="evidence" value="ECO:0007669"/>
    <property type="project" value="TreeGrafter"/>
</dbReference>
<evidence type="ECO:0000256" key="7">
    <source>
        <dbReference type="ARBA" id="ARBA00022741"/>
    </source>
</evidence>
<dbReference type="Pfam" id="PF12169">
    <property type="entry name" value="DNA_pol3_gamma3"/>
    <property type="match status" value="1"/>
</dbReference>
<keyword evidence="10" id="KW-0239">DNA-directed DNA polymerase</keyword>
<evidence type="ECO:0000256" key="5">
    <source>
        <dbReference type="ARBA" id="ARBA00022705"/>
    </source>
</evidence>
<reference evidence="13" key="1">
    <citation type="submission" date="2020-10" db="EMBL/GenBank/DDBJ databases">
        <authorList>
            <person name="Gilroy R."/>
        </authorList>
    </citation>
    <scope>NUCLEOTIDE SEQUENCE</scope>
    <source>
        <strain evidence="13">ChiSjej3B21-11622</strain>
    </source>
</reference>
<evidence type="ECO:0000256" key="11">
    <source>
        <dbReference type="ARBA" id="ARBA00049244"/>
    </source>
</evidence>
<dbReference type="SUPFAM" id="SSF52540">
    <property type="entry name" value="P-loop containing nucleoside triphosphate hydrolases"/>
    <property type="match status" value="1"/>
</dbReference>
<name>A0A9D0ZXJ1_9FIRM</name>
<reference evidence="13" key="2">
    <citation type="journal article" date="2021" name="PeerJ">
        <title>Extensive microbial diversity within the chicken gut microbiome revealed by metagenomics and culture.</title>
        <authorList>
            <person name="Gilroy R."/>
            <person name="Ravi A."/>
            <person name="Getino M."/>
            <person name="Pursley I."/>
            <person name="Horton D.L."/>
            <person name="Alikhan N.F."/>
            <person name="Baker D."/>
            <person name="Gharbi K."/>
            <person name="Hall N."/>
            <person name="Watson M."/>
            <person name="Adriaenssens E.M."/>
            <person name="Foster-Nyarko E."/>
            <person name="Jarju S."/>
            <person name="Secka A."/>
            <person name="Antonio M."/>
            <person name="Oren A."/>
            <person name="Chaudhuri R.R."/>
            <person name="La Ragione R."/>
            <person name="Hildebrand F."/>
            <person name="Pallen M.J."/>
        </authorList>
    </citation>
    <scope>NUCLEOTIDE SEQUENCE</scope>
    <source>
        <strain evidence="13">ChiSjej3B21-11622</strain>
    </source>
</reference>
<evidence type="ECO:0000256" key="1">
    <source>
        <dbReference type="ARBA" id="ARBA00006360"/>
    </source>
</evidence>
<dbReference type="CDD" id="cd18137">
    <property type="entry name" value="HLD_clamp_pol_III_gamma_tau"/>
    <property type="match status" value="1"/>
</dbReference>
<dbReference type="InterPro" id="IPR001270">
    <property type="entry name" value="ClpA/B"/>
</dbReference>
<dbReference type="SUPFAM" id="SSF48019">
    <property type="entry name" value="post-AAA+ oligomerization domain-like"/>
    <property type="match status" value="1"/>
</dbReference>
<dbReference type="Proteomes" id="UP000886886">
    <property type="component" value="Unassembled WGS sequence"/>
</dbReference>
<dbReference type="EC" id="2.7.7.7" evidence="2"/>
<evidence type="ECO:0000256" key="8">
    <source>
        <dbReference type="ARBA" id="ARBA00022833"/>
    </source>
</evidence>
<dbReference type="Gene3D" id="1.10.8.60">
    <property type="match status" value="1"/>
</dbReference>
<evidence type="ECO:0000256" key="4">
    <source>
        <dbReference type="ARBA" id="ARBA00022695"/>
    </source>
</evidence>
<evidence type="ECO:0000256" key="10">
    <source>
        <dbReference type="ARBA" id="ARBA00022932"/>
    </source>
</evidence>
<dbReference type="EMBL" id="DVFT01000188">
    <property type="protein sequence ID" value="HIQ97407.1"/>
    <property type="molecule type" value="Genomic_DNA"/>
</dbReference>
<evidence type="ECO:0000256" key="3">
    <source>
        <dbReference type="ARBA" id="ARBA00022679"/>
    </source>
</evidence>
<dbReference type="SMART" id="SM00382">
    <property type="entry name" value="AAA"/>
    <property type="match status" value="1"/>
</dbReference>
<keyword evidence="9" id="KW-0067">ATP-binding</keyword>
<evidence type="ECO:0000256" key="9">
    <source>
        <dbReference type="ARBA" id="ARBA00022840"/>
    </source>
</evidence>
<dbReference type="FunFam" id="1.10.8.60:FF:000013">
    <property type="entry name" value="DNA polymerase III subunit gamma/tau"/>
    <property type="match status" value="1"/>
</dbReference>
<dbReference type="FunFam" id="3.40.50.300:FF:000014">
    <property type="entry name" value="DNA polymerase III subunit gamma/tau"/>
    <property type="match status" value="1"/>
</dbReference>
<evidence type="ECO:0000313" key="13">
    <source>
        <dbReference type="EMBL" id="HIQ97407.1"/>
    </source>
</evidence>
<dbReference type="GO" id="GO:0009360">
    <property type="term" value="C:DNA polymerase III complex"/>
    <property type="evidence" value="ECO:0007669"/>
    <property type="project" value="InterPro"/>
</dbReference>
<dbReference type="Gene3D" id="1.20.272.10">
    <property type="match status" value="1"/>
</dbReference>
<dbReference type="InterPro" id="IPR027417">
    <property type="entry name" value="P-loop_NTPase"/>
</dbReference>
<proteinExistence type="inferred from homology"/>
<keyword evidence="5" id="KW-0235">DNA replication</keyword>
<dbReference type="CDD" id="cd00009">
    <property type="entry name" value="AAA"/>
    <property type="match status" value="1"/>
</dbReference>
<dbReference type="PRINTS" id="PR00300">
    <property type="entry name" value="CLPPROTEASEA"/>
</dbReference>
<keyword evidence="7" id="KW-0547">Nucleotide-binding</keyword>
<dbReference type="InterPro" id="IPR050238">
    <property type="entry name" value="DNA_Rep/Repair_Clamp_Loader"/>
</dbReference>
<comment type="caution">
    <text evidence="13">The sequence shown here is derived from an EMBL/GenBank/DDBJ whole genome shotgun (WGS) entry which is preliminary data.</text>
</comment>
<dbReference type="InterPro" id="IPR045085">
    <property type="entry name" value="HLD_clamp_pol_III_gamma_tau"/>
</dbReference>
<accession>A0A9D0ZXJ1</accession>
<sequence>MSYTALYRKFRPDTFASVKGQDAIVTTLKNQIKADRIGHAYLFCGTRGTGKTTVAKILAKAVNCEHPVDGNPCGECESCKAIAEGTSMNVIEIDAASNNGVDNIREIRDEVAYSPTTGRFKVYIIDEVHMLSIGAFNALLKTLEEPPSYVIFILATTEAHKIPITILSRCQRYDFKRISMNTITDRLMELMEKEQVEVEEKALRYIAKKADGSMRDALSLLDQCIAFYLGEKLTYDNVLEVLGAVDTDVFSALLREILANKVAEVMKQVEDLIMQGRELSQFVSDFTWYLRNLLLLKSSEELEDVLDVSTENLMKLREEAGMIREDTLIRYIRIFSELGNQMKYASSKRVTLEVALIKLCRPQMENDEISLLERIRVLEKKLESGMIVAGTPGGHRNIPKEGPAKDEDEFFGGLEIPYQEQEEEMPQAEFEDRAAPEDLQKVMSMWRSILAEIHDGRLKVVLSSAIPKYNTSGEDNRLFIVFADFLGERYINDPETKKLLEGIISSKLGKQVEIKMILSQDEHLTQGRLSKITVDQALQQIHADIVIEEE</sequence>
<dbReference type="InterPro" id="IPR003593">
    <property type="entry name" value="AAA+_ATPase"/>
</dbReference>
<evidence type="ECO:0000256" key="6">
    <source>
        <dbReference type="ARBA" id="ARBA00022723"/>
    </source>
</evidence>
<feature type="domain" description="AAA+ ATPase" evidence="12">
    <location>
        <begin position="37"/>
        <end position="179"/>
    </location>
</feature>
<comment type="similarity">
    <text evidence="1">Belongs to the DnaX/STICHEL family.</text>
</comment>
<dbReference type="InterPro" id="IPR008921">
    <property type="entry name" value="DNA_pol3_clamp-load_cplx_C"/>
</dbReference>
<dbReference type="GO" id="GO:0005524">
    <property type="term" value="F:ATP binding"/>
    <property type="evidence" value="ECO:0007669"/>
    <property type="project" value="UniProtKB-KW"/>
</dbReference>
<dbReference type="AlphaFoldDB" id="A0A9D0ZXJ1"/>
<evidence type="ECO:0000313" key="14">
    <source>
        <dbReference type="Proteomes" id="UP000886886"/>
    </source>
</evidence>
<dbReference type="GO" id="GO:0046872">
    <property type="term" value="F:metal ion binding"/>
    <property type="evidence" value="ECO:0007669"/>
    <property type="project" value="UniProtKB-KW"/>
</dbReference>
<evidence type="ECO:0000259" key="12">
    <source>
        <dbReference type="SMART" id="SM00382"/>
    </source>
</evidence>